<feature type="transmembrane region" description="Helical" evidence="1">
    <location>
        <begin position="12"/>
        <end position="30"/>
    </location>
</feature>
<organism evidence="3">
    <name type="scientific">Dyadobacter sp. 676</name>
    <dbReference type="NCBI Taxonomy" id="3088362"/>
    <lineage>
        <taxon>Bacteria</taxon>
        <taxon>Pseudomonadati</taxon>
        <taxon>Bacteroidota</taxon>
        <taxon>Cytophagia</taxon>
        <taxon>Cytophagales</taxon>
        <taxon>Spirosomataceae</taxon>
        <taxon>Dyadobacter</taxon>
    </lineage>
</organism>
<accession>A0AAU8FKG1</accession>
<evidence type="ECO:0000313" key="3">
    <source>
        <dbReference type="EMBL" id="XCH23918.1"/>
    </source>
</evidence>
<dbReference type="EMBL" id="CP159289">
    <property type="protein sequence ID" value="XCH23918.1"/>
    <property type="molecule type" value="Genomic_DNA"/>
</dbReference>
<keyword evidence="1" id="KW-1133">Transmembrane helix</keyword>
<proteinExistence type="predicted"/>
<dbReference type="AlphaFoldDB" id="A0AAU8FKG1"/>
<name>A0AAU8FKG1_9BACT</name>
<dbReference type="Pfam" id="PF26604">
    <property type="entry name" value="CBU_0592"/>
    <property type="match status" value="1"/>
</dbReference>
<dbReference type="NCBIfam" id="NF047864">
    <property type="entry name" value="CBU_0592_membra"/>
    <property type="match status" value="1"/>
</dbReference>
<dbReference type="InterPro" id="IPR058058">
    <property type="entry name" value="CBU_0592-like"/>
</dbReference>
<feature type="domain" description="CBU-0592-like" evidence="2">
    <location>
        <begin position="9"/>
        <end position="81"/>
    </location>
</feature>
<evidence type="ECO:0000256" key="1">
    <source>
        <dbReference type="SAM" id="Phobius"/>
    </source>
</evidence>
<sequence>MNTALLLETTGWLGVVSYVLAYLLLTIGMLRPDGYLFHILNMIGAASLIVYSLEYGDKPNVAVNVIWLLIGVGAVVRRFVRKSSRNF</sequence>
<protein>
    <recommendedName>
        <fullName evidence="2">CBU-0592-like domain-containing protein</fullName>
    </recommendedName>
</protein>
<keyword evidence="1" id="KW-0812">Transmembrane</keyword>
<reference evidence="3" key="1">
    <citation type="submission" date="2024-06" db="EMBL/GenBank/DDBJ databases">
        <title>Sequencing and assembly of the genome of Dyadobacter sp. strain 676, a symbiont of Cyamopsis tetragonoloba.</title>
        <authorList>
            <person name="Guro P."/>
            <person name="Sazanova A."/>
            <person name="Kuznetsova I."/>
            <person name="Belimov A."/>
            <person name="Safronova V."/>
        </authorList>
    </citation>
    <scope>NUCLEOTIDE SEQUENCE</scope>
    <source>
        <strain evidence="3">676</strain>
    </source>
</reference>
<feature type="transmembrane region" description="Helical" evidence="1">
    <location>
        <begin position="35"/>
        <end position="55"/>
    </location>
</feature>
<keyword evidence="1" id="KW-0472">Membrane</keyword>
<evidence type="ECO:0000259" key="2">
    <source>
        <dbReference type="Pfam" id="PF26604"/>
    </source>
</evidence>
<dbReference type="RefSeq" id="WP_353719242.1">
    <property type="nucleotide sequence ID" value="NZ_CP159289.1"/>
</dbReference>
<gene>
    <name evidence="3" type="ORF">ABV298_26970</name>
</gene>
<feature type="transmembrane region" description="Helical" evidence="1">
    <location>
        <begin position="61"/>
        <end position="80"/>
    </location>
</feature>